<accession>A0A8X6V4L0</accession>
<comment type="caution">
    <text evidence="1">The sequence shown here is derived from an EMBL/GenBank/DDBJ whole genome shotgun (WGS) entry which is preliminary data.</text>
</comment>
<dbReference type="Proteomes" id="UP000887159">
    <property type="component" value="Unassembled WGS sequence"/>
</dbReference>
<evidence type="ECO:0000313" key="2">
    <source>
        <dbReference type="Proteomes" id="UP000887159"/>
    </source>
</evidence>
<organism evidence="1 2">
    <name type="scientific">Trichonephila clavipes</name>
    <name type="common">Golden silk orbweaver</name>
    <name type="synonym">Nephila clavipes</name>
    <dbReference type="NCBI Taxonomy" id="2585209"/>
    <lineage>
        <taxon>Eukaryota</taxon>
        <taxon>Metazoa</taxon>
        <taxon>Ecdysozoa</taxon>
        <taxon>Arthropoda</taxon>
        <taxon>Chelicerata</taxon>
        <taxon>Arachnida</taxon>
        <taxon>Araneae</taxon>
        <taxon>Araneomorphae</taxon>
        <taxon>Entelegynae</taxon>
        <taxon>Araneoidea</taxon>
        <taxon>Nephilidae</taxon>
        <taxon>Trichonephila</taxon>
    </lineage>
</organism>
<dbReference type="AlphaFoldDB" id="A0A8X6V4L0"/>
<protein>
    <submittedName>
        <fullName evidence="1">Uncharacterized protein</fullName>
    </submittedName>
</protein>
<keyword evidence="2" id="KW-1185">Reference proteome</keyword>
<proteinExistence type="predicted"/>
<name>A0A8X6V4L0_TRICX</name>
<dbReference type="EMBL" id="BMAU01021206">
    <property type="protein sequence ID" value="GFX99088.1"/>
    <property type="molecule type" value="Genomic_DNA"/>
</dbReference>
<evidence type="ECO:0000313" key="1">
    <source>
        <dbReference type="EMBL" id="GFX99088.1"/>
    </source>
</evidence>
<gene>
    <name evidence="1" type="ORF">TNCV_2492701</name>
</gene>
<sequence length="98" mass="10316">MPPLKFAAPGRGSVCPTLMQPLVGKARMISGKGNGINPTAPTPEFPLCQDRGATALRGQKPTVPNSVFITLGTEVQEQMFRSGGQSYVKPPVFSSQAS</sequence>
<reference evidence="1" key="1">
    <citation type="submission" date="2020-08" db="EMBL/GenBank/DDBJ databases">
        <title>Multicomponent nature underlies the extraordinary mechanical properties of spider dragline silk.</title>
        <authorList>
            <person name="Kono N."/>
            <person name="Nakamura H."/>
            <person name="Mori M."/>
            <person name="Yoshida Y."/>
            <person name="Ohtoshi R."/>
            <person name="Malay A.D."/>
            <person name="Moran D.A.P."/>
            <person name="Tomita M."/>
            <person name="Numata K."/>
            <person name="Arakawa K."/>
        </authorList>
    </citation>
    <scope>NUCLEOTIDE SEQUENCE</scope>
</reference>